<name>A0ABT9NJH7_9ACTN</name>
<feature type="transmembrane region" description="Helical" evidence="1">
    <location>
        <begin position="56"/>
        <end position="75"/>
    </location>
</feature>
<organism evidence="2 3">
    <name type="scientific">Nocardioides massiliensis</name>
    <dbReference type="NCBI Taxonomy" id="1325935"/>
    <lineage>
        <taxon>Bacteria</taxon>
        <taxon>Bacillati</taxon>
        <taxon>Actinomycetota</taxon>
        <taxon>Actinomycetes</taxon>
        <taxon>Propionibacteriales</taxon>
        <taxon>Nocardioidaceae</taxon>
        <taxon>Nocardioides</taxon>
    </lineage>
</organism>
<proteinExistence type="predicted"/>
<dbReference type="Proteomes" id="UP001240447">
    <property type="component" value="Unassembled WGS sequence"/>
</dbReference>
<protein>
    <submittedName>
        <fullName evidence="2">Membrane protein YeaQ/YmgE (Transglycosylase-associated protein family)</fullName>
    </submittedName>
</protein>
<keyword evidence="1" id="KW-0812">Transmembrane</keyword>
<gene>
    <name evidence="2" type="ORF">J2S59_000380</name>
</gene>
<evidence type="ECO:0000313" key="2">
    <source>
        <dbReference type="EMBL" id="MDP9820571.1"/>
    </source>
</evidence>
<keyword evidence="1" id="KW-1133">Transmembrane helix</keyword>
<evidence type="ECO:0000256" key="1">
    <source>
        <dbReference type="SAM" id="Phobius"/>
    </source>
</evidence>
<reference evidence="2 3" key="1">
    <citation type="submission" date="2023-07" db="EMBL/GenBank/DDBJ databases">
        <title>Sequencing the genomes of 1000 actinobacteria strains.</title>
        <authorList>
            <person name="Klenk H.-P."/>
        </authorList>
    </citation>
    <scope>NUCLEOTIDE SEQUENCE [LARGE SCALE GENOMIC DNA]</scope>
    <source>
        <strain evidence="2 3">GD13</strain>
    </source>
</reference>
<evidence type="ECO:0000313" key="3">
    <source>
        <dbReference type="Proteomes" id="UP001240447"/>
    </source>
</evidence>
<sequence>MIGFLVAGLIIGALARLIKPGKQHLSLLATLGLGLVGSLIGGTIAWLIGSGSIWELNILGFILAVVAAVLLVGTAEAMVGKKDRV</sequence>
<keyword evidence="3" id="KW-1185">Reference proteome</keyword>
<comment type="caution">
    <text evidence="2">The sequence shown here is derived from an EMBL/GenBank/DDBJ whole genome shotgun (WGS) entry which is preliminary data.</text>
</comment>
<feature type="transmembrane region" description="Helical" evidence="1">
    <location>
        <begin position="25"/>
        <end position="49"/>
    </location>
</feature>
<accession>A0ABT9NJH7</accession>
<dbReference type="RefSeq" id="WP_068119432.1">
    <property type="nucleotide sequence ID" value="NZ_CCXJ01000186.1"/>
</dbReference>
<keyword evidence="1" id="KW-0472">Membrane</keyword>
<dbReference type="EMBL" id="JAUSQM010000001">
    <property type="protein sequence ID" value="MDP9820571.1"/>
    <property type="molecule type" value="Genomic_DNA"/>
</dbReference>